<dbReference type="RefSeq" id="WP_182125023.1">
    <property type="nucleotide sequence ID" value="NZ_JACGLS010000003.1"/>
</dbReference>
<evidence type="ECO:0008006" key="3">
    <source>
        <dbReference type="Google" id="ProtNLM"/>
    </source>
</evidence>
<accession>A0A839AQL0</accession>
<sequence length="172" mass="19870">MKILLLIFGITLFGCSWTSKPEKKSSISENYSFQNVKQENPKKTKQAIDSILRFDQLEIGKRTLYTGGGKTDRGETKINGIYIKKIADNKIEYSYSQLINWKKEFDKNGIAELTSISDSILTIKELKEPTYMFIDFENDIIIYVTKNERINITKAKVFNKAGKQISELMYNK</sequence>
<reference evidence="1 2" key="1">
    <citation type="submission" date="2020-07" db="EMBL/GenBank/DDBJ databases">
        <title>Bacterium isolated from marine sediment.</title>
        <authorList>
            <person name="Shang D."/>
            <person name="Du Z.-J."/>
        </authorList>
    </citation>
    <scope>NUCLEOTIDE SEQUENCE [LARGE SCALE GENOMIC DNA]</scope>
    <source>
        <strain evidence="1 2">S7007</strain>
    </source>
</reference>
<evidence type="ECO:0000313" key="2">
    <source>
        <dbReference type="Proteomes" id="UP000563906"/>
    </source>
</evidence>
<dbReference type="PROSITE" id="PS51257">
    <property type="entry name" value="PROKAR_LIPOPROTEIN"/>
    <property type="match status" value="1"/>
</dbReference>
<comment type="caution">
    <text evidence="1">The sequence shown here is derived from an EMBL/GenBank/DDBJ whole genome shotgun (WGS) entry which is preliminary data.</text>
</comment>
<gene>
    <name evidence="1" type="ORF">H3Z83_08345</name>
</gene>
<evidence type="ECO:0000313" key="1">
    <source>
        <dbReference type="EMBL" id="MBA6156519.1"/>
    </source>
</evidence>
<protein>
    <recommendedName>
        <fullName evidence="3">Lipoprotein</fullName>
    </recommendedName>
</protein>
<keyword evidence="2" id="KW-1185">Reference proteome</keyword>
<dbReference type="EMBL" id="JACGLS010000003">
    <property type="protein sequence ID" value="MBA6156519.1"/>
    <property type="molecule type" value="Genomic_DNA"/>
</dbReference>
<dbReference type="Proteomes" id="UP000563906">
    <property type="component" value="Unassembled WGS sequence"/>
</dbReference>
<organism evidence="1 2">
    <name type="scientific">Tenacibaculum pelagium</name>
    <dbReference type="NCBI Taxonomy" id="2759527"/>
    <lineage>
        <taxon>Bacteria</taxon>
        <taxon>Pseudomonadati</taxon>
        <taxon>Bacteroidota</taxon>
        <taxon>Flavobacteriia</taxon>
        <taxon>Flavobacteriales</taxon>
        <taxon>Flavobacteriaceae</taxon>
        <taxon>Tenacibaculum</taxon>
    </lineage>
</organism>
<proteinExistence type="predicted"/>
<name>A0A839AQL0_9FLAO</name>
<dbReference type="AlphaFoldDB" id="A0A839AQL0"/>